<dbReference type="Gene3D" id="1.10.287.110">
    <property type="entry name" value="DnaJ domain"/>
    <property type="match status" value="1"/>
</dbReference>
<feature type="domain" description="J" evidence="2">
    <location>
        <begin position="26"/>
        <end position="90"/>
    </location>
</feature>
<evidence type="ECO:0000256" key="1">
    <source>
        <dbReference type="SAM" id="SignalP"/>
    </source>
</evidence>
<evidence type="ECO:0000259" key="2">
    <source>
        <dbReference type="PROSITE" id="PS50076"/>
    </source>
</evidence>
<comment type="caution">
    <text evidence="3">The sequence shown here is derived from an EMBL/GenBank/DDBJ whole genome shotgun (WGS) entry which is preliminary data.</text>
</comment>
<dbReference type="PROSITE" id="PS00636">
    <property type="entry name" value="DNAJ_1"/>
    <property type="match status" value="1"/>
</dbReference>
<dbReference type="InterPro" id="IPR001623">
    <property type="entry name" value="DnaJ_domain"/>
</dbReference>
<dbReference type="CDD" id="cd06257">
    <property type="entry name" value="DnaJ"/>
    <property type="match status" value="1"/>
</dbReference>
<dbReference type="SUPFAM" id="SSF46565">
    <property type="entry name" value="Chaperone J-domain"/>
    <property type="match status" value="1"/>
</dbReference>
<evidence type="ECO:0000313" key="4">
    <source>
        <dbReference type="Proteomes" id="UP000828390"/>
    </source>
</evidence>
<dbReference type="InterPro" id="IPR018253">
    <property type="entry name" value="DnaJ_domain_CS"/>
</dbReference>
<keyword evidence="1" id="KW-0732">Signal</keyword>
<dbReference type="SMART" id="SM00271">
    <property type="entry name" value="DnaJ"/>
    <property type="match status" value="1"/>
</dbReference>
<dbReference type="InterPro" id="IPR036869">
    <property type="entry name" value="J_dom_sf"/>
</dbReference>
<keyword evidence="4" id="KW-1185">Reference proteome</keyword>
<name>A0A9D4JWY0_DREPO</name>
<dbReference type="PANTHER" id="PTHR44303">
    <property type="entry name" value="DNAJ HOMOLOG SUBFAMILY C MEMBER 16"/>
    <property type="match status" value="1"/>
</dbReference>
<sequence>MHSFTLIVLICVSIFLVFECVLCKSDLYDILGVRKTATQKEIKQAYKKLAKEWHPDKTDDPEATEKFTKINEAYETLGDPEKRSEYDNFGYTSSNARQPNRPQQRGFHGFEPFEGFFSSQGFGFNFNFNQGGSGSPDSVIERHIINMRTYQTTILPNSLNKPCVIYAFSDFCFNCMRIEGIVEKFITELKAIGLCAAAFHAGQSQDLTSHLRISSVPSIVGVVNDRVSFFKGQVNLPALHDFTRGLFPTNFITKVHDVNIESWLGGWPADNKVRAVFFSPRQDMSAAFLAPAFFYKDNLAIGYVYTKSDDVTNILLKFNVNKHRETLLLFNEDSKSPVATISMQHLTRSTLDEVIEGNKFLSLPRLSSQKFFDELCPDEMKIKSRKLCVVLITKKSVPPSDDLHGYRQFSQNSRLSGHERIRFTYMYEDTQAEFVKSLMAKGRQELRSAALKVAILWRVEKYQLKYDWLETGWEGSQMADCGAALERRLNVLLTSDTVMPYKIVPPELYNEHGLGLLTRIGYKLLSWGDKILDLLRMFDGTTWVTLALSLLFVCSMGYFMHKIATYEVIQVESTLPQKTRPRPPSRTFDAKTMKLYELDARTYEELVSEADTGLTVVLLVDKDTKDDLVRQFTTIVHPYSRYSALTFAFMQLEYNIKWYRTLLETSVGNTKSLDKINIKNCIGTVLALNGYRKYYYIYSAKSGRQFIRKRNNLSQALGLDDLDEKSDDEFFFVDEVLDGLALWLDKIFDGSIKRVRIKAWPMMTDDR</sequence>
<dbReference type="InterPro" id="IPR036249">
    <property type="entry name" value="Thioredoxin-like_sf"/>
</dbReference>
<gene>
    <name evidence="3" type="ORF">DPMN_128974</name>
</gene>
<dbReference type="Proteomes" id="UP000828390">
    <property type="component" value="Unassembled WGS sequence"/>
</dbReference>
<accession>A0A9D4JWY0</accession>
<reference evidence="3" key="1">
    <citation type="journal article" date="2019" name="bioRxiv">
        <title>The Genome of the Zebra Mussel, Dreissena polymorpha: A Resource for Invasive Species Research.</title>
        <authorList>
            <person name="McCartney M.A."/>
            <person name="Auch B."/>
            <person name="Kono T."/>
            <person name="Mallez S."/>
            <person name="Zhang Y."/>
            <person name="Obille A."/>
            <person name="Becker A."/>
            <person name="Abrahante J.E."/>
            <person name="Garbe J."/>
            <person name="Badalamenti J.P."/>
            <person name="Herman A."/>
            <person name="Mangelson H."/>
            <person name="Liachko I."/>
            <person name="Sullivan S."/>
            <person name="Sone E.D."/>
            <person name="Koren S."/>
            <person name="Silverstein K.A.T."/>
            <person name="Beckman K.B."/>
            <person name="Gohl D.M."/>
        </authorList>
    </citation>
    <scope>NUCLEOTIDE SEQUENCE</scope>
    <source>
        <strain evidence="3">Duluth1</strain>
        <tissue evidence="3">Whole animal</tissue>
    </source>
</reference>
<reference evidence="3" key="2">
    <citation type="submission" date="2020-11" db="EMBL/GenBank/DDBJ databases">
        <authorList>
            <person name="McCartney M.A."/>
            <person name="Auch B."/>
            <person name="Kono T."/>
            <person name="Mallez S."/>
            <person name="Becker A."/>
            <person name="Gohl D.M."/>
            <person name="Silverstein K.A.T."/>
            <person name="Koren S."/>
            <person name="Bechman K.B."/>
            <person name="Herman A."/>
            <person name="Abrahante J.E."/>
            <person name="Garbe J."/>
        </authorList>
    </citation>
    <scope>NUCLEOTIDE SEQUENCE</scope>
    <source>
        <strain evidence="3">Duluth1</strain>
        <tissue evidence="3">Whole animal</tissue>
    </source>
</reference>
<dbReference type="PRINTS" id="PR00625">
    <property type="entry name" value="JDOMAIN"/>
</dbReference>
<dbReference type="PANTHER" id="PTHR44303:SF2">
    <property type="entry name" value="DNAJ HOMOLOG SUBFAMILY C MEMBER 16"/>
    <property type="match status" value="1"/>
</dbReference>
<evidence type="ECO:0000313" key="3">
    <source>
        <dbReference type="EMBL" id="KAH3827046.1"/>
    </source>
</evidence>
<organism evidence="3 4">
    <name type="scientific">Dreissena polymorpha</name>
    <name type="common">Zebra mussel</name>
    <name type="synonym">Mytilus polymorpha</name>
    <dbReference type="NCBI Taxonomy" id="45954"/>
    <lineage>
        <taxon>Eukaryota</taxon>
        <taxon>Metazoa</taxon>
        <taxon>Spiralia</taxon>
        <taxon>Lophotrochozoa</taxon>
        <taxon>Mollusca</taxon>
        <taxon>Bivalvia</taxon>
        <taxon>Autobranchia</taxon>
        <taxon>Heteroconchia</taxon>
        <taxon>Euheterodonta</taxon>
        <taxon>Imparidentia</taxon>
        <taxon>Neoheterodontei</taxon>
        <taxon>Myida</taxon>
        <taxon>Dreissenoidea</taxon>
        <taxon>Dreissenidae</taxon>
        <taxon>Dreissena</taxon>
    </lineage>
</organism>
<dbReference type="InterPro" id="IPR052448">
    <property type="entry name" value="DnaJ_C16_autophagy_reg"/>
</dbReference>
<feature type="signal peptide" evidence="1">
    <location>
        <begin position="1"/>
        <end position="23"/>
    </location>
</feature>
<dbReference type="SUPFAM" id="SSF52833">
    <property type="entry name" value="Thioredoxin-like"/>
    <property type="match status" value="1"/>
</dbReference>
<dbReference type="Pfam" id="PF00226">
    <property type="entry name" value="DnaJ"/>
    <property type="match status" value="1"/>
</dbReference>
<dbReference type="AlphaFoldDB" id="A0A9D4JWY0"/>
<dbReference type="EMBL" id="JAIWYP010000005">
    <property type="protein sequence ID" value="KAH3827046.1"/>
    <property type="molecule type" value="Genomic_DNA"/>
</dbReference>
<feature type="chain" id="PRO_5038844889" description="J domain-containing protein" evidence="1">
    <location>
        <begin position="24"/>
        <end position="767"/>
    </location>
</feature>
<protein>
    <recommendedName>
        <fullName evidence="2">J domain-containing protein</fullName>
    </recommendedName>
</protein>
<proteinExistence type="predicted"/>
<dbReference type="PROSITE" id="PS50076">
    <property type="entry name" value="DNAJ_2"/>
    <property type="match status" value="1"/>
</dbReference>